<accession>R4G7Z7</accession>
<feature type="chain" id="PRO_5004365486" evidence="1">
    <location>
        <begin position="24"/>
        <end position="154"/>
    </location>
</feature>
<organism evidence="3">
    <name type="scientific">Rhodnius prolixus</name>
    <name type="common">Triatomid bug</name>
    <dbReference type="NCBI Taxonomy" id="13249"/>
    <lineage>
        <taxon>Eukaryota</taxon>
        <taxon>Metazoa</taxon>
        <taxon>Ecdysozoa</taxon>
        <taxon>Arthropoda</taxon>
        <taxon>Hexapoda</taxon>
        <taxon>Insecta</taxon>
        <taxon>Pterygota</taxon>
        <taxon>Neoptera</taxon>
        <taxon>Paraneoptera</taxon>
        <taxon>Hemiptera</taxon>
        <taxon>Heteroptera</taxon>
        <taxon>Panheteroptera</taxon>
        <taxon>Cimicomorpha</taxon>
        <taxon>Reduviidae</taxon>
        <taxon>Triatominae</taxon>
        <taxon>Rhodnius</taxon>
    </lineage>
</organism>
<proteinExistence type="evidence at transcript level"/>
<keyword evidence="1" id="KW-0732">Signal</keyword>
<dbReference type="AlphaFoldDB" id="R4G7Z7"/>
<dbReference type="SMART" id="SM00280">
    <property type="entry name" value="KAZAL"/>
    <property type="match status" value="1"/>
</dbReference>
<dbReference type="SUPFAM" id="SSF100895">
    <property type="entry name" value="Kazal-type serine protease inhibitors"/>
    <property type="match status" value="1"/>
</dbReference>
<name>R4G7Z7_RHOPR</name>
<protein>
    <submittedName>
        <fullName evidence="3">Putative kazal type serine protease inhibitor</fullName>
    </submittedName>
</protein>
<dbReference type="GeneID" id="141451804"/>
<feature type="signal peptide" evidence="1">
    <location>
        <begin position="1"/>
        <end position="23"/>
    </location>
</feature>
<dbReference type="CDD" id="cd00104">
    <property type="entry name" value="KAZAL_FS"/>
    <property type="match status" value="1"/>
</dbReference>
<evidence type="ECO:0000256" key="1">
    <source>
        <dbReference type="SAM" id="SignalP"/>
    </source>
</evidence>
<reference evidence="3" key="1">
    <citation type="submission" date="2013-04" db="EMBL/GenBank/DDBJ databases">
        <title>An insight into the transcriptome of the digestive tract of the blood sucking bug, Rhodnius prolixus.</title>
        <authorList>
            <person name="Ribeiro J.M.C."/>
            <person name="Genta F.A."/>
            <person name="Sorgine M.H.F."/>
            <person name="Paiva-Silva G.O."/>
            <person name="Majerowicz D."/>
            <person name="Medeiros M."/>
            <person name="Koerich L."/>
            <person name="Terra W.R."/>
            <person name="Ferreira C."/>
            <person name="Pimentel A.C."/>
            <person name="Bisch P.M."/>
            <person name="Diniz M.M.P."/>
            <person name="Nascimento R."/>
            <person name="Salmon D."/>
            <person name="Silber A.M."/>
            <person name="Alves M."/>
            <person name="Oliveira M.F."/>
            <person name="Gondim K.C."/>
            <person name="Silva Neto M.A.C."/>
            <person name="Atella G.C."/>
            <person name="Araujo H."/>
            <person name="Dias F.S."/>
            <person name="Polycarpo C.R."/>
            <person name="Fampa P."/>
            <person name="Melo A.C."/>
            <person name="Tanaka A.S."/>
            <person name="Balczun C."/>
            <person name="Oliveira J.H.M."/>
            <person name="Goncalves R."/>
            <person name="Lazoski C."/>
            <person name="Pereira M.A."/>
            <person name="Rivera-Pomar R."/>
            <person name="Diambra L."/>
            <person name="Schaub G.A."/>
            <person name="Garcia E.S."/>
            <person name="Azambuja P."/>
            <person name="Braz G.R.C."/>
            <person name="Oliveira P.L."/>
        </authorList>
    </citation>
    <scope>NUCLEOTIDE SEQUENCE</scope>
</reference>
<dbReference type="InterPro" id="IPR036058">
    <property type="entry name" value="Kazal_dom_sf"/>
</dbReference>
<dbReference type="EMBL" id="GAHY01001852">
    <property type="protein sequence ID" value="JAA75658.1"/>
    <property type="molecule type" value="mRNA"/>
</dbReference>
<dbReference type="Pfam" id="PF07648">
    <property type="entry name" value="Kazal_2"/>
    <property type="match status" value="1"/>
</dbReference>
<feature type="domain" description="Kazal-like" evidence="2">
    <location>
        <begin position="33"/>
        <end position="83"/>
    </location>
</feature>
<evidence type="ECO:0000259" key="2">
    <source>
        <dbReference type="PROSITE" id="PS51465"/>
    </source>
</evidence>
<dbReference type="Gene3D" id="3.30.60.30">
    <property type="match status" value="1"/>
</dbReference>
<dbReference type="PROSITE" id="PS51465">
    <property type="entry name" value="KAZAL_2"/>
    <property type="match status" value="1"/>
</dbReference>
<dbReference type="VEuPathDB" id="VectorBase:RPRC008719"/>
<evidence type="ECO:0000313" key="3">
    <source>
        <dbReference type="EMBL" id="JAA75658.1"/>
    </source>
</evidence>
<dbReference type="InterPro" id="IPR002350">
    <property type="entry name" value="Kazal_dom"/>
</dbReference>
<dbReference type="RefSeq" id="XP_073979583.1">
    <property type="nucleotide sequence ID" value="XM_074123482.1"/>
</dbReference>
<sequence length="154" mass="17327">MISTRTLLTSMVIVTAYVCSTEAKTEVKVSRIADGGADCECGKVKDVVCGSDNVTYMNECVLEDCEAKHKPGLLVQYRGACNLANTIQREKRALQLHRTLNPRKFLLHTRHQPVGTKLFSPRKPKKVVEYVKKPLGRQQITGHQKQLWYKASAK</sequence>